<dbReference type="Proteomes" id="UP001054837">
    <property type="component" value="Unassembled WGS sequence"/>
</dbReference>
<keyword evidence="2" id="KW-1185">Reference proteome</keyword>
<sequence>MYLLKSYNKYLTKKFYSVTDSATISPLSKNLSRPTKTGTFSFYLPRKRRKLCAKKGLVSFKVADETSGAGEPDSQELYHVLNNGHSCCHGNDLLNFTERIPNRIWTSFEIRREKKKRSTDVVITLRCSTLFLAFVTDALRIYCSRGCSRHRYYMKYLLSSSLMQIVPRMLNMRSLLNLKYTKEKNISRPTKTGTFFLSAKKEKKTLCAKKKGLVSLKPADETCGAVEPDSQELYHVLNNGHSCCHGNDPLNSIERIPNGIWTSFEIKREKNRSTDVVITLSCSTWSLSL</sequence>
<accession>A0AAV4RAS0</accession>
<comment type="caution">
    <text evidence="1">The sequence shown here is derived from an EMBL/GenBank/DDBJ whole genome shotgun (WGS) entry which is preliminary data.</text>
</comment>
<reference evidence="1 2" key="1">
    <citation type="submission" date="2021-06" db="EMBL/GenBank/DDBJ databases">
        <title>Caerostris darwini draft genome.</title>
        <authorList>
            <person name="Kono N."/>
            <person name="Arakawa K."/>
        </authorList>
    </citation>
    <scope>NUCLEOTIDE SEQUENCE [LARGE SCALE GENOMIC DNA]</scope>
</reference>
<evidence type="ECO:0000313" key="1">
    <source>
        <dbReference type="EMBL" id="GIY19063.1"/>
    </source>
</evidence>
<dbReference type="EMBL" id="BPLQ01006006">
    <property type="protein sequence ID" value="GIY19063.1"/>
    <property type="molecule type" value="Genomic_DNA"/>
</dbReference>
<organism evidence="1 2">
    <name type="scientific">Caerostris darwini</name>
    <dbReference type="NCBI Taxonomy" id="1538125"/>
    <lineage>
        <taxon>Eukaryota</taxon>
        <taxon>Metazoa</taxon>
        <taxon>Ecdysozoa</taxon>
        <taxon>Arthropoda</taxon>
        <taxon>Chelicerata</taxon>
        <taxon>Arachnida</taxon>
        <taxon>Araneae</taxon>
        <taxon>Araneomorphae</taxon>
        <taxon>Entelegynae</taxon>
        <taxon>Araneoidea</taxon>
        <taxon>Araneidae</taxon>
        <taxon>Caerostris</taxon>
    </lineage>
</organism>
<dbReference type="AlphaFoldDB" id="A0AAV4RAS0"/>
<evidence type="ECO:0000313" key="2">
    <source>
        <dbReference type="Proteomes" id="UP001054837"/>
    </source>
</evidence>
<name>A0AAV4RAS0_9ARAC</name>
<proteinExistence type="predicted"/>
<gene>
    <name evidence="1" type="ORF">CDAR_262091</name>
</gene>
<protein>
    <submittedName>
        <fullName evidence="1">Uncharacterized protein</fullName>
    </submittedName>
</protein>